<dbReference type="InterPro" id="IPR016181">
    <property type="entry name" value="Acyl_CoA_acyltransferase"/>
</dbReference>
<proteinExistence type="predicted"/>
<gene>
    <name evidence="2" type="ORF">Mterra_04078</name>
</gene>
<dbReference type="Proteomes" id="UP000265715">
    <property type="component" value="Unassembled WGS sequence"/>
</dbReference>
<accession>A0A399DQ10</accession>
<dbReference type="InterPro" id="IPR000182">
    <property type="entry name" value="GNAT_dom"/>
</dbReference>
<organism evidence="2 3">
    <name type="scientific">Calidithermus terrae</name>
    <dbReference type="NCBI Taxonomy" id="1408545"/>
    <lineage>
        <taxon>Bacteria</taxon>
        <taxon>Thermotogati</taxon>
        <taxon>Deinococcota</taxon>
        <taxon>Deinococci</taxon>
        <taxon>Thermales</taxon>
        <taxon>Thermaceae</taxon>
        <taxon>Calidithermus</taxon>
    </lineage>
</organism>
<dbReference type="Gene3D" id="3.40.630.30">
    <property type="match status" value="1"/>
</dbReference>
<dbReference type="GO" id="GO:0016747">
    <property type="term" value="F:acyltransferase activity, transferring groups other than amino-acyl groups"/>
    <property type="evidence" value="ECO:0007669"/>
    <property type="project" value="InterPro"/>
</dbReference>
<name>A0A399DQ10_9DEIN</name>
<feature type="domain" description="N-acetyltransferase" evidence="1">
    <location>
        <begin position="103"/>
        <end position="245"/>
    </location>
</feature>
<protein>
    <recommendedName>
        <fullName evidence="1">N-acetyltransferase domain-containing protein</fullName>
    </recommendedName>
</protein>
<dbReference type="CDD" id="cd04301">
    <property type="entry name" value="NAT_SF"/>
    <property type="match status" value="1"/>
</dbReference>
<evidence type="ECO:0000313" key="3">
    <source>
        <dbReference type="Proteomes" id="UP000265715"/>
    </source>
</evidence>
<dbReference type="Pfam" id="PF00583">
    <property type="entry name" value="Acetyltransf_1"/>
    <property type="match status" value="1"/>
</dbReference>
<dbReference type="AlphaFoldDB" id="A0A399DQ10"/>
<sequence>MDRESGVGLLRAACERLRGQGCARAVAPLDGSTWFGYRWVVETSEEPPFLLEPRNPLEYAGWAREAGFTPWQTYRSTLHTAHVPDPRAAELEARFARLGLRHPVPRTLEADLRGIHALSNAAFVGNPLFSPLDWPAFEALYRPLLSKVPPEWVWVAEDGGRTVGFLLSLPDPTQPGTLIAKTLAIAPGREYAGLGRWLAECFYRQAFGAGFRRVIHALMWESNRSTNLQGHGRVIRRYALFAREL</sequence>
<dbReference type="PROSITE" id="PS51186">
    <property type="entry name" value="GNAT"/>
    <property type="match status" value="1"/>
</dbReference>
<dbReference type="SUPFAM" id="SSF55729">
    <property type="entry name" value="Acyl-CoA N-acyltransferases (Nat)"/>
    <property type="match status" value="1"/>
</dbReference>
<evidence type="ECO:0000259" key="1">
    <source>
        <dbReference type="PROSITE" id="PS51186"/>
    </source>
</evidence>
<evidence type="ECO:0000313" key="2">
    <source>
        <dbReference type="EMBL" id="RIH74424.1"/>
    </source>
</evidence>
<reference evidence="2 3" key="1">
    <citation type="submission" date="2018-08" db="EMBL/GenBank/DDBJ databases">
        <title>Meiothermus terrae DSM 26712 genome sequencing project.</title>
        <authorList>
            <person name="Da Costa M.S."/>
            <person name="Albuquerque L."/>
            <person name="Raposo P."/>
            <person name="Froufe H.J.C."/>
            <person name="Barroso C.S."/>
            <person name="Egas C."/>
        </authorList>
    </citation>
    <scope>NUCLEOTIDE SEQUENCE [LARGE SCALE GENOMIC DNA]</scope>
    <source>
        <strain evidence="2 3">DSM 26712</strain>
    </source>
</reference>
<dbReference type="EMBL" id="QXDL01000415">
    <property type="protein sequence ID" value="RIH74424.1"/>
    <property type="molecule type" value="Genomic_DNA"/>
</dbReference>
<comment type="caution">
    <text evidence="2">The sequence shown here is derived from an EMBL/GenBank/DDBJ whole genome shotgun (WGS) entry which is preliminary data.</text>
</comment>
<keyword evidence="3" id="KW-1185">Reference proteome</keyword>